<evidence type="ECO:0008006" key="4">
    <source>
        <dbReference type="Google" id="ProtNLM"/>
    </source>
</evidence>
<dbReference type="AlphaFoldDB" id="A0A917MBE0"/>
<accession>A0A917MBE0</accession>
<dbReference type="InterPro" id="IPR032075">
    <property type="entry name" value="PI-PLC-C1"/>
</dbReference>
<dbReference type="InterPro" id="IPR017946">
    <property type="entry name" value="PLC-like_Pdiesterase_TIM-brl"/>
</dbReference>
<dbReference type="GO" id="GO:0008081">
    <property type="term" value="F:phosphoric diester hydrolase activity"/>
    <property type="evidence" value="ECO:0007669"/>
    <property type="project" value="InterPro"/>
</dbReference>
<protein>
    <recommendedName>
        <fullName evidence="4">Calcium-dependent phosphoinositide phospholipase C</fullName>
    </recommendedName>
</protein>
<evidence type="ECO:0000313" key="2">
    <source>
        <dbReference type="EMBL" id="GGG89341.1"/>
    </source>
</evidence>
<reference evidence="2" key="1">
    <citation type="journal article" date="2014" name="Int. J. Syst. Evol. Microbiol.">
        <title>Complete genome sequence of Corynebacterium casei LMG S-19264T (=DSM 44701T), isolated from a smear-ripened cheese.</title>
        <authorList>
            <consortium name="US DOE Joint Genome Institute (JGI-PGF)"/>
            <person name="Walter F."/>
            <person name="Albersmeier A."/>
            <person name="Kalinowski J."/>
            <person name="Ruckert C."/>
        </authorList>
    </citation>
    <scope>NUCLEOTIDE SEQUENCE</scope>
    <source>
        <strain evidence="2">CGMCC 1.12997</strain>
    </source>
</reference>
<feature type="signal peptide" evidence="1">
    <location>
        <begin position="1"/>
        <end position="30"/>
    </location>
</feature>
<evidence type="ECO:0000313" key="3">
    <source>
        <dbReference type="Proteomes" id="UP000647241"/>
    </source>
</evidence>
<proteinExistence type="predicted"/>
<keyword evidence="1" id="KW-0732">Signal</keyword>
<dbReference type="RefSeq" id="WP_263369217.1">
    <property type="nucleotide sequence ID" value="NZ_JAGSYJ010000005.1"/>
</dbReference>
<dbReference type="Proteomes" id="UP000647241">
    <property type="component" value="Unassembled WGS sequence"/>
</dbReference>
<dbReference type="Pfam" id="PF16670">
    <property type="entry name" value="PI-PLC-C1"/>
    <property type="match status" value="1"/>
</dbReference>
<organism evidence="2 3">
    <name type="scientific">Edaphobacter dinghuensis</name>
    <dbReference type="NCBI Taxonomy" id="1560005"/>
    <lineage>
        <taxon>Bacteria</taxon>
        <taxon>Pseudomonadati</taxon>
        <taxon>Acidobacteriota</taxon>
        <taxon>Terriglobia</taxon>
        <taxon>Terriglobales</taxon>
        <taxon>Acidobacteriaceae</taxon>
        <taxon>Edaphobacter</taxon>
    </lineage>
</organism>
<dbReference type="SUPFAM" id="SSF51695">
    <property type="entry name" value="PLC-like phosphodiesterases"/>
    <property type="match status" value="1"/>
</dbReference>
<feature type="chain" id="PRO_5036872390" description="Calcium-dependent phosphoinositide phospholipase C" evidence="1">
    <location>
        <begin position="31"/>
        <end position="391"/>
    </location>
</feature>
<dbReference type="CDD" id="cd08589">
    <property type="entry name" value="PI-PLCc_SaPLC1_like"/>
    <property type="match status" value="1"/>
</dbReference>
<keyword evidence="3" id="KW-1185">Reference proteome</keyword>
<evidence type="ECO:0000256" key="1">
    <source>
        <dbReference type="SAM" id="SignalP"/>
    </source>
</evidence>
<sequence length="391" mass="42957">MQFGTNMIFKKTIRISCAIAIFVMGGAVLAQQTTTAQQDQRVHLNQIQVIGSHNSYHAGFPPSARNLMEMKSPEGLHGLDYHHAPLANQLSGGVRQIEIDVYADTKGGRYAHPAILGMVAKAGLPADPEFDPHHVMDKPGFKVLHMQDIDVRSTCMTLTACLTDVRGWSKQHPQHLPIFILIETKEGRDRNLPNAVTPEPFTAPVFDALDKEIRSVFAANEMITPDDVRGSAATLVEAIHAGRWPTLAQARGRVIFLLDQRHVEPIYTKGHPSLRGRVLFTNAEPGAPDAAFTEENDGSREEIDALVKQGYLVRTRSDENTDQARTNDTTRRDLALSSGAQMISTDYPASEPSQWTSYVVKFPDGLVARCNPVTKPVGCVDKLLAPPASVR</sequence>
<comment type="caution">
    <text evidence="2">The sequence shown here is derived from an EMBL/GenBank/DDBJ whole genome shotgun (WGS) entry which is preliminary data.</text>
</comment>
<name>A0A917MBE0_9BACT</name>
<dbReference type="Gene3D" id="3.20.20.190">
    <property type="entry name" value="Phosphatidylinositol (PI) phosphodiesterase"/>
    <property type="match status" value="1"/>
</dbReference>
<reference evidence="2" key="2">
    <citation type="submission" date="2020-09" db="EMBL/GenBank/DDBJ databases">
        <authorList>
            <person name="Sun Q."/>
            <person name="Zhou Y."/>
        </authorList>
    </citation>
    <scope>NUCLEOTIDE SEQUENCE</scope>
    <source>
        <strain evidence="2">CGMCC 1.12997</strain>
    </source>
</reference>
<gene>
    <name evidence="2" type="ORF">GCM10011585_36960</name>
</gene>
<dbReference type="GO" id="GO:0006629">
    <property type="term" value="P:lipid metabolic process"/>
    <property type="evidence" value="ECO:0007669"/>
    <property type="project" value="InterPro"/>
</dbReference>
<dbReference type="EMBL" id="BMGT01000005">
    <property type="protein sequence ID" value="GGG89341.1"/>
    <property type="molecule type" value="Genomic_DNA"/>
</dbReference>
<dbReference type="PROSITE" id="PS50007">
    <property type="entry name" value="PIPLC_X_DOMAIN"/>
    <property type="match status" value="1"/>
</dbReference>